<keyword evidence="4" id="KW-1185">Reference proteome</keyword>
<keyword evidence="1" id="KW-0862">Zinc</keyword>
<dbReference type="PROSITE" id="PS00028">
    <property type="entry name" value="ZINC_FINGER_C2H2_1"/>
    <property type="match status" value="1"/>
</dbReference>
<sequence>MSMNANHSGYRCTSCNCFFHSFQALISHIQLHFAEEHDLRGLYPPNHVNSQREIIPNSIQPYFSRPVVIGETINIVSNRIFQVTPPQPMMMPRPRPNSFSYGIQQVVVAASQPLQGPPQTIQGPPPQTMLSARNNVVGTTLCLAPPSHQRESEVSPIDGTKPYINLLDKPITAPAIINDDALDLQLRL</sequence>
<dbReference type="AlphaFoldDB" id="A0ABD1LPA2"/>
<keyword evidence="1" id="KW-0863">Zinc-finger</keyword>
<evidence type="ECO:0000256" key="1">
    <source>
        <dbReference type="PROSITE-ProRule" id="PRU00042"/>
    </source>
</evidence>
<proteinExistence type="predicted"/>
<feature type="domain" description="C2H2-type" evidence="2">
    <location>
        <begin position="10"/>
        <end position="37"/>
    </location>
</feature>
<dbReference type="EMBL" id="JBGMDY010000008">
    <property type="protein sequence ID" value="KAL2325158.1"/>
    <property type="molecule type" value="Genomic_DNA"/>
</dbReference>
<dbReference type="GO" id="GO:0008270">
    <property type="term" value="F:zinc ion binding"/>
    <property type="evidence" value="ECO:0007669"/>
    <property type="project" value="UniProtKB-KW"/>
</dbReference>
<evidence type="ECO:0000313" key="3">
    <source>
        <dbReference type="EMBL" id="KAL2325158.1"/>
    </source>
</evidence>
<evidence type="ECO:0000313" key="4">
    <source>
        <dbReference type="Proteomes" id="UP001603857"/>
    </source>
</evidence>
<protein>
    <recommendedName>
        <fullName evidence="2">C2H2-type domain-containing protein</fullName>
    </recommendedName>
</protein>
<gene>
    <name evidence="3" type="ORF">Fmac_024216</name>
</gene>
<accession>A0ABD1LPA2</accession>
<organism evidence="3 4">
    <name type="scientific">Flemingia macrophylla</name>
    <dbReference type="NCBI Taxonomy" id="520843"/>
    <lineage>
        <taxon>Eukaryota</taxon>
        <taxon>Viridiplantae</taxon>
        <taxon>Streptophyta</taxon>
        <taxon>Embryophyta</taxon>
        <taxon>Tracheophyta</taxon>
        <taxon>Spermatophyta</taxon>
        <taxon>Magnoliopsida</taxon>
        <taxon>eudicotyledons</taxon>
        <taxon>Gunneridae</taxon>
        <taxon>Pentapetalae</taxon>
        <taxon>rosids</taxon>
        <taxon>fabids</taxon>
        <taxon>Fabales</taxon>
        <taxon>Fabaceae</taxon>
        <taxon>Papilionoideae</taxon>
        <taxon>50 kb inversion clade</taxon>
        <taxon>NPAAA clade</taxon>
        <taxon>indigoferoid/millettioid clade</taxon>
        <taxon>Phaseoleae</taxon>
        <taxon>Flemingia</taxon>
    </lineage>
</organism>
<dbReference type="Proteomes" id="UP001603857">
    <property type="component" value="Unassembled WGS sequence"/>
</dbReference>
<dbReference type="PROSITE" id="PS50157">
    <property type="entry name" value="ZINC_FINGER_C2H2_2"/>
    <property type="match status" value="1"/>
</dbReference>
<keyword evidence="1" id="KW-0479">Metal-binding</keyword>
<reference evidence="3 4" key="1">
    <citation type="submission" date="2024-08" db="EMBL/GenBank/DDBJ databases">
        <title>Insights into the chromosomal genome structure of Flemingia macrophylla.</title>
        <authorList>
            <person name="Ding Y."/>
            <person name="Zhao Y."/>
            <person name="Bi W."/>
            <person name="Wu M."/>
            <person name="Zhao G."/>
            <person name="Gong Y."/>
            <person name="Li W."/>
            <person name="Zhang P."/>
        </authorList>
    </citation>
    <scope>NUCLEOTIDE SEQUENCE [LARGE SCALE GENOMIC DNA]</scope>
    <source>
        <strain evidence="3">DYQJB</strain>
        <tissue evidence="3">Leaf</tissue>
    </source>
</reference>
<name>A0ABD1LPA2_9FABA</name>
<dbReference type="InterPro" id="IPR013087">
    <property type="entry name" value="Znf_C2H2_type"/>
</dbReference>
<comment type="caution">
    <text evidence="3">The sequence shown here is derived from an EMBL/GenBank/DDBJ whole genome shotgun (WGS) entry which is preliminary data.</text>
</comment>
<evidence type="ECO:0000259" key="2">
    <source>
        <dbReference type="PROSITE" id="PS50157"/>
    </source>
</evidence>